<dbReference type="RefSeq" id="WP_154407076.1">
    <property type="nucleotide sequence ID" value="NZ_VUNR01000013.1"/>
</dbReference>
<organism evidence="2 3">
    <name type="scientific">Anaerovibrio slackiae</name>
    <dbReference type="NCBI Taxonomy" id="2652309"/>
    <lineage>
        <taxon>Bacteria</taxon>
        <taxon>Bacillati</taxon>
        <taxon>Bacillota</taxon>
        <taxon>Negativicutes</taxon>
        <taxon>Selenomonadales</taxon>
        <taxon>Selenomonadaceae</taxon>
        <taxon>Anaerovibrio</taxon>
    </lineage>
</organism>
<feature type="region of interest" description="Disordered" evidence="1">
    <location>
        <begin position="1"/>
        <end position="21"/>
    </location>
</feature>
<dbReference type="GeneID" id="96778843"/>
<dbReference type="Proteomes" id="UP000433181">
    <property type="component" value="Unassembled WGS sequence"/>
</dbReference>
<reference evidence="2 3" key="1">
    <citation type="submission" date="2019-08" db="EMBL/GenBank/DDBJ databases">
        <title>In-depth cultivation of the pig gut microbiome towards novel bacterial diversity and tailored functional studies.</title>
        <authorList>
            <person name="Wylensek D."/>
            <person name="Hitch T.C.A."/>
            <person name="Clavel T."/>
        </authorList>
    </citation>
    <scope>NUCLEOTIDE SEQUENCE [LARGE SCALE GENOMIC DNA]</scope>
    <source>
        <strain evidence="2 3">WCA-693-APC-5D-A</strain>
    </source>
</reference>
<sequence>MAQVSAEQLRSAFLSEKDNKESFAQKAQEQLRKDQMSAMQLAMLRNQYGDIVNAAQSYSSNPDSLSARNTFFQALRANDATKAGANTMLGNRGSAGDVINGALGATGNTGLGNLFSLLAEEQDRNNRGVDLSGYTDKGMGIMTIMGGQQSGNSGQGENKNVYGSSGAPNLIPGLMGSADNSNAGGSLRTLKKV</sequence>
<evidence type="ECO:0000313" key="2">
    <source>
        <dbReference type="EMBL" id="MSU08910.1"/>
    </source>
</evidence>
<comment type="caution">
    <text evidence="2">The sequence shown here is derived from an EMBL/GenBank/DDBJ whole genome shotgun (WGS) entry which is preliminary data.</text>
</comment>
<evidence type="ECO:0000313" key="3">
    <source>
        <dbReference type="Proteomes" id="UP000433181"/>
    </source>
</evidence>
<proteinExistence type="predicted"/>
<dbReference type="AlphaFoldDB" id="A0A6I2UH76"/>
<gene>
    <name evidence="2" type="ORF">FYJ84_07930</name>
</gene>
<protein>
    <submittedName>
        <fullName evidence="2">Uncharacterized protein</fullName>
    </submittedName>
</protein>
<evidence type="ECO:0000256" key="1">
    <source>
        <dbReference type="SAM" id="MobiDB-lite"/>
    </source>
</evidence>
<keyword evidence="3" id="KW-1185">Reference proteome</keyword>
<accession>A0A6I2UH76</accession>
<name>A0A6I2UH76_9FIRM</name>
<dbReference type="EMBL" id="VUNR01000013">
    <property type="protein sequence ID" value="MSU08910.1"/>
    <property type="molecule type" value="Genomic_DNA"/>
</dbReference>